<dbReference type="HOGENOM" id="CLU_017594_4_0_1"/>
<keyword evidence="2" id="KW-0812">Transmembrane</keyword>
<dbReference type="GO" id="GO:0047429">
    <property type="term" value="F:nucleoside triphosphate diphosphatase activity"/>
    <property type="evidence" value="ECO:0007669"/>
    <property type="project" value="TreeGrafter"/>
</dbReference>
<feature type="region of interest" description="Disordered" evidence="1">
    <location>
        <begin position="690"/>
        <end position="709"/>
    </location>
</feature>
<accession>A3LS92</accession>
<dbReference type="GO" id="GO:0004528">
    <property type="term" value="F:phosphodiesterase I activity"/>
    <property type="evidence" value="ECO:0007669"/>
    <property type="project" value="UniProtKB-EC"/>
</dbReference>
<dbReference type="GO" id="GO:0017111">
    <property type="term" value="F:ribonucleoside triphosphate phosphatase activity"/>
    <property type="evidence" value="ECO:0007669"/>
    <property type="project" value="TreeGrafter"/>
</dbReference>
<dbReference type="GeneID" id="4837967"/>
<dbReference type="FunFam" id="3.30.1360.180:FF:000003">
    <property type="entry name" value="Type I phosphodiesterase/nucleotide pyrophosphatase family protein"/>
    <property type="match status" value="1"/>
</dbReference>
<dbReference type="RefSeq" id="XP_001383891.2">
    <property type="nucleotide sequence ID" value="XM_001383854.1"/>
</dbReference>
<proteinExistence type="predicted"/>
<dbReference type="SUPFAM" id="SSF53649">
    <property type="entry name" value="Alkaline phosphatase-like"/>
    <property type="match status" value="1"/>
</dbReference>
<dbReference type="CDD" id="cd16018">
    <property type="entry name" value="Enpp"/>
    <property type="match status" value="1"/>
</dbReference>
<dbReference type="InterPro" id="IPR017850">
    <property type="entry name" value="Alkaline_phosphatase_core_sf"/>
</dbReference>
<dbReference type="FunCoup" id="A3LS92">
    <property type="interactions" value="219"/>
</dbReference>
<dbReference type="Gene3D" id="3.30.1360.180">
    <property type="match status" value="1"/>
</dbReference>
<keyword evidence="2" id="KW-1133">Transmembrane helix</keyword>
<dbReference type="EC" id="3.1.4.1" evidence="3"/>
<evidence type="ECO:0000256" key="2">
    <source>
        <dbReference type="SAM" id="Phobius"/>
    </source>
</evidence>
<dbReference type="STRING" id="322104.A3LS92"/>
<feature type="transmembrane region" description="Helical" evidence="2">
    <location>
        <begin position="128"/>
        <end position="148"/>
    </location>
</feature>
<feature type="compositionally biased region" description="Basic and acidic residues" evidence="1">
    <location>
        <begin position="696"/>
        <end position="709"/>
    </location>
</feature>
<keyword evidence="4" id="KW-1185">Reference proteome</keyword>
<evidence type="ECO:0000256" key="1">
    <source>
        <dbReference type="SAM" id="MobiDB-lite"/>
    </source>
</evidence>
<reference evidence="3 4" key="1">
    <citation type="journal article" date="2007" name="Nat. Biotechnol.">
        <title>Genome sequence of the lignocellulose-bioconverting and xylose-fermenting yeast Pichia stipitis.</title>
        <authorList>
            <person name="Jeffries T.W."/>
            <person name="Grigoriev I.V."/>
            <person name="Grimwood J."/>
            <person name="Laplaza J.M."/>
            <person name="Aerts A."/>
            <person name="Salamov A."/>
            <person name="Schmutz J."/>
            <person name="Lindquist E."/>
            <person name="Dehal P."/>
            <person name="Shapiro H."/>
            <person name="Jin Y.S."/>
            <person name="Passoth V."/>
            <person name="Richardson P.M."/>
        </authorList>
    </citation>
    <scope>NUCLEOTIDE SEQUENCE [LARGE SCALE GENOMIC DNA]</scope>
    <source>
        <strain evidence="4">ATCC 58785 / CBS 6054 / NBRC 10063 / NRRL Y-11545</strain>
    </source>
</reference>
<evidence type="ECO:0000313" key="3">
    <source>
        <dbReference type="EMBL" id="ABN65862.2"/>
    </source>
</evidence>
<dbReference type="GO" id="GO:0009141">
    <property type="term" value="P:nucleoside triphosphate metabolic process"/>
    <property type="evidence" value="ECO:0007669"/>
    <property type="project" value="TreeGrafter"/>
</dbReference>
<dbReference type="EMBL" id="CP000497">
    <property type="protein sequence ID" value="ABN65862.2"/>
    <property type="molecule type" value="Genomic_DNA"/>
</dbReference>
<organism evidence="3 4">
    <name type="scientific">Scheffersomyces stipitis (strain ATCC 58785 / CBS 6054 / NBRC 10063 / NRRL Y-11545)</name>
    <name type="common">Yeast</name>
    <name type="synonym">Pichia stipitis</name>
    <dbReference type="NCBI Taxonomy" id="322104"/>
    <lineage>
        <taxon>Eukaryota</taxon>
        <taxon>Fungi</taxon>
        <taxon>Dikarya</taxon>
        <taxon>Ascomycota</taxon>
        <taxon>Saccharomycotina</taxon>
        <taxon>Pichiomycetes</taxon>
        <taxon>Debaryomycetaceae</taxon>
        <taxon>Scheffersomyces</taxon>
    </lineage>
</organism>
<dbReference type="Proteomes" id="UP000002258">
    <property type="component" value="Chromosome 3"/>
</dbReference>
<dbReference type="eggNOG" id="KOG2645">
    <property type="taxonomic scope" value="Eukaryota"/>
</dbReference>
<dbReference type="PANTHER" id="PTHR10151:SF120">
    <property type="entry name" value="BIS(5'-ADENOSYL)-TRIPHOSPHATASE"/>
    <property type="match status" value="1"/>
</dbReference>
<dbReference type="InParanoid" id="A3LS92"/>
<dbReference type="Pfam" id="PF01663">
    <property type="entry name" value="Phosphodiest"/>
    <property type="match status" value="1"/>
</dbReference>
<evidence type="ECO:0000313" key="4">
    <source>
        <dbReference type="Proteomes" id="UP000002258"/>
    </source>
</evidence>
<feature type="region of interest" description="Disordered" evidence="1">
    <location>
        <begin position="639"/>
        <end position="664"/>
    </location>
</feature>
<gene>
    <name evidence="3" type="primary">ENP3</name>
    <name evidence="3" type="ORF">PICST_70997</name>
</gene>
<dbReference type="OrthoDB" id="415411at2759"/>
<keyword evidence="2" id="KW-0472">Membrane</keyword>
<dbReference type="InterPro" id="IPR002591">
    <property type="entry name" value="Phosphodiest/P_Trfase"/>
</dbReference>
<dbReference type="OMA" id="TYVDNFI"/>
<dbReference type="KEGG" id="pic:PICST_70997"/>
<dbReference type="Gene3D" id="3.40.720.10">
    <property type="entry name" value="Alkaline Phosphatase, subunit A"/>
    <property type="match status" value="1"/>
</dbReference>
<sequence>MSVNYSSHPQPFAVDVPVTDIDDPDDDVLFQEQTNQTKVVRTDDNHDFLDNLDYEFEDSSSKNFISKIAGFFKSRSKIGGNSYEMLNRENTESEDFEIDSQDNDDDQQYRTFDIRDYQIKLLSNKLKVTTVLGSVLLASLIAVIFHLIGRNHKNVYVNSYNKRIISNSTHDFHPTTLVISLDGFHPHYINPKITPTMHTLLMDGHGAPFMIPSFPSSTFPNHWTLVTGLDPADHGIVGNTFYDPILKKQFVNTDPKRGGLDPDFWKGGEPIWTTAENQGVNAAVHMWPGSEVPTVGPSKDFDRYNGSELLSSKVNRVMKWIDRENIDDRPELILTYVPTVDSFGHKFGISGQNLTDALTYVDDFIDLMQKEIGKRNLQNIVNTIIVSDHGMAPTSNDRLIYLDDLIDLEKLEHIDGWPLFGLRPIKKYSVEEIYNEIKLNIEKLGESETKKFDLYKVEELPKEWCFGGEEKEHKFNYRLAPIWLIPKIGYSITTHKQMKEKGFDYTPKGVHGYNNTELLMRAIFLGNGPYFDSRLGASKKVHPFKNTEVYNIICDTLNIIPSPNSGSDVNVFSKISGANELPNDWVDELEFPDLPFAVEHVVYNATYDLLWKKRPSDSKQVTISISTNNYPLQSMISEESTLSSLETQPIPKPTDFEEHPDSKGNLVDEVIDDIGEILDKVGNEMNKIFGDLFGSGDDKKGNKDDSESN</sequence>
<dbReference type="PANTHER" id="PTHR10151">
    <property type="entry name" value="ECTONUCLEOTIDE PYROPHOSPHATASE/PHOSPHODIESTERASE"/>
    <property type="match status" value="1"/>
</dbReference>
<protein>
    <submittedName>
        <fullName evidence="3">Phosphodiesterase putative nucleotide pyrophosphatase</fullName>
        <ecNumber evidence="3">3.1.4.1</ecNumber>
    </submittedName>
</protein>
<name>A3LS92_PICST</name>
<dbReference type="AlphaFoldDB" id="A3LS92"/>
<keyword evidence="3" id="KW-0378">Hydrolase</keyword>